<dbReference type="PANTHER" id="PTHR42663">
    <property type="entry name" value="HYDROLASE C777.06C-RELATED-RELATED"/>
    <property type="match status" value="1"/>
</dbReference>
<dbReference type="STRING" id="469381.Dpep_0057"/>
<dbReference type="Proteomes" id="UP000006427">
    <property type="component" value="Unassembled WGS sequence"/>
</dbReference>
<accession>D2Z2D3</accession>
<dbReference type="Pfam" id="PF12706">
    <property type="entry name" value="Lactamase_B_2"/>
    <property type="match status" value="1"/>
</dbReference>
<dbReference type="RefSeq" id="WP_005658549.1">
    <property type="nucleotide sequence ID" value="NZ_ABTR02000001.1"/>
</dbReference>
<dbReference type="PaxDb" id="469381-Dpep_0057"/>
<dbReference type="OrthoDB" id="9800940at2"/>
<dbReference type="Gene3D" id="3.60.15.10">
    <property type="entry name" value="Ribonuclease Z/Hydroxyacylglutathione hydrolase-like"/>
    <property type="match status" value="1"/>
</dbReference>
<dbReference type="EMBL" id="ABTR02000001">
    <property type="protein sequence ID" value="EFC90089.1"/>
    <property type="molecule type" value="Genomic_DNA"/>
</dbReference>
<name>D2Z2D3_9BACT</name>
<proteinExistence type="predicted"/>
<dbReference type="InterPro" id="IPR036866">
    <property type="entry name" value="RibonucZ/Hydroxyglut_hydro"/>
</dbReference>
<keyword evidence="3" id="KW-1185">Reference proteome</keyword>
<dbReference type="InterPro" id="IPR001279">
    <property type="entry name" value="Metallo-B-lactamas"/>
</dbReference>
<dbReference type="AlphaFoldDB" id="D2Z2D3"/>
<dbReference type="eggNOG" id="COG1235">
    <property type="taxonomic scope" value="Bacteria"/>
</dbReference>
<comment type="caution">
    <text evidence="2">The sequence shown here is derived from an EMBL/GenBank/DDBJ whole genome shotgun (WGS) entry which is preliminary data.</text>
</comment>
<feature type="domain" description="Metallo-beta-lactamase" evidence="1">
    <location>
        <begin position="43"/>
        <end position="222"/>
    </location>
</feature>
<protein>
    <submittedName>
        <fullName evidence="2">Metallo-beta-lactamase family protein</fullName>
    </submittedName>
</protein>
<reference evidence="2 3" key="1">
    <citation type="journal article" date="2010" name="Stand. Genomic Sci.">
        <title>Permanent draft genome sequence of Dethiosulfovibrio peptidovorans type strain (SEBR 4207).</title>
        <authorList>
            <person name="Labutti K."/>
            <person name="Mayilraj S."/>
            <person name="Clum A."/>
            <person name="Lucas S."/>
            <person name="Glavina Del Rio T."/>
            <person name="Nolan M."/>
            <person name="Tice H."/>
            <person name="Cheng J.F."/>
            <person name="Pitluck S."/>
            <person name="Liolios K."/>
            <person name="Ivanova N."/>
            <person name="Mavromatis K."/>
            <person name="Mikhailova N."/>
            <person name="Pati A."/>
            <person name="Goodwin L."/>
            <person name="Chen A."/>
            <person name="Palaniappan K."/>
            <person name="Land M."/>
            <person name="Hauser L."/>
            <person name="Chang Y.J."/>
            <person name="Jeffries C.D."/>
            <person name="Rohde M."/>
            <person name="Spring S."/>
            <person name="Goker M."/>
            <person name="Woyke T."/>
            <person name="Bristow J."/>
            <person name="Eisen J.A."/>
            <person name="Markowitz V."/>
            <person name="Hugenholtz P."/>
            <person name="Kyrpides N.C."/>
            <person name="Klenk H.P."/>
            <person name="Lapidus A."/>
        </authorList>
    </citation>
    <scope>NUCLEOTIDE SEQUENCE [LARGE SCALE GENOMIC DNA]</scope>
    <source>
        <strain evidence="2 3">DSM 11002</strain>
    </source>
</reference>
<dbReference type="SUPFAM" id="SSF56281">
    <property type="entry name" value="Metallo-hydrolase/oxidoreductase"/>
    <property type="match status" value="1"/>
</dbReference>
<gene>
    <name evidence="2" type="ORF">Dpep_0057</name>
</gene>
<sequence>MCQILPVNGLVFLGTAGTRFNVINQRRSSGGMVASLDGLILAIDPGPGALVRMCSLRPTVDPNRIDGMLLTHRHIDHSGDFNVIAEAMTGGGRRPGGLVALPSDAISEEPVLFGYLKRRIAEIHLWEDGMPVPFPKGEVIPLRLRHHGVECYGLKFIGNFPTWGIISDTAYIAEIPDFFSDCDVVVANTTLLEKVGRIEHLSVPDMEKLLEEISPKLLLMTHLGTRILESSPSKIAAGLSNERTQVLSAEDGMIIDFDEIARRKTDGKTYREE</sequence>
<evidence type="ECO:0000259" key="1">
    <source>
        <dbReference type="Pfam" id="PF12706"/>
    </source>
</evidence>
<organism evidence="2 3">
    <name type="scientific">Dethiosulfovibrio peptidovorans DSM 11002</name>
    <dbReference type="NCBI Taxonomy" id="469381"/>
    <lineage>
        <taxon>Bacteria</taxon>
        <taxon>Thermotogati</taxon>
        <taxon>Synergistota</taxon>
        <taxon>Synergistia</taxon>
        <taxon>Synergistales</taxon>
        <taxon>Dethiosulfovibrionaceae</taxon>
        <taxon>Dethiosulfovibrio</taxon>
    </lineage>
</organism>
<dbReference type="CDD" id="cd07741">
    <property type="entry name" value="metallo-hydrolase-like_MBL-fold"/>
    <property type="match status" value="1"/>
</dbReference>
<dbReference type="PANTHER" id="PTHR42663:SF6">
    <property type="entry name" value="HYDROLASE C777.06C-RELATED"/>
    <property type="match status" value="1"/>
</dbReference>
<evidence type="ECO:0000313" key="2">
    <source>
        <dbReference type="EMBL" id="EFC90089.1"/>
    </source>
</evidence>
<evidence type="ECO:0000313" key="3">
    <source>
        <dbReference type="Proteomes" id="UP000006427"/>
    </source>
</evidence>